<accession>A0A2S2C2I1</accession>
<dbReference type="AlphaFoldDB" id="A0A2S2C2I1"/>
<keyword evidence="1" id="KW-0732">Signal</keyword>
<reference evidence="2 3" key="1">
    <citation type="submission" date="2017-05" db="EMBL/GenBank/DDBJ databases">
        <title>Isolation of Rhodococcus sp. S2-17 biodegrading of BP-3.</title>
        <authorList>
            <person name="Lee Y."/>
            <person name="Kim K.H."/>
            <person name="Chun B.H."/>
            <person name="Jung H.S."/>
            <person name="Jeon C.O."/>
        </authorList>
    </citation>
    <scope>NUCLEOTIDE SEQUENCE [LARGE SCALE GENOMIC DNA]</scope>
    <source>
        <strain evidence="2 3">S2-17</strain>
    </source>
</reference>
<feature type="chain" id="PRO_5015690101" description="Lipoprotein" evidence="1">
    <location>
        <begin position="23"/>
        <end position="203"/>
    </location>
</feature>
<proteinExistence type="predicted"/>
<evidence type="ECO:0000256" key="1">
    <source>
        <dbReference type="SAM" id="SignalP"/>
    </source>
</evidence>
<keyword evidence="3" id="KW-1185">Reference proteome</keyword>
<dbReference type="RefSeq" id="WP_109334592.1">
    <property type="nucleotide sequence ID" value="NZ_CP021354.1"/>
</dbReference>
<dbReference type="KEGG" id="roz:CBI38_29550"/>
<dbReference type="OrthoDB" id="1495621at2"/>
<gene>
    <name evidence="2" type="ORF">CBI38_29550</name>
</gene>
<evidence type="ECO:0008006" key="4">
    <source>
        <dbReference type="Google" id="ProtNLM"/>
    </source>
</evidence>
<name>A0A2S2C2I1_9NOCA</name>
<organism evidence="2 3">
    <name type="scientific">Rhodococcus oxybenzonivorans</name>
    <dbReference type="NCBI Taxonomy" id="1990687"/>
    <lineage>
        <taxon>Bacteria</taxon>
        <taxon>Bacillati</taxon>
        <taxon>Actinomycetota</taxon>
        <taxon>Actinomycetes</taxon>
        <taxon>Mycobacteriales</taxon>
        <taxon>Nocardiaceae</taxon>
        <taxon>Rhodococcus</taxon>
    </lineage>
</organism>
<dbReference type="InterPro" id="IPR038482">
    <property type="entry name" value="Tp34-type_sf"/>
</dbReference>
<dbReference type="PROSITE" id="PS51257">
    <property type="entry name" value="PROKAR_LIPOPROTEIN"/>
    <property type="match status" value="1"/>
</dbReference>
<feature type="signal peptide" evidence="1">
    <location>
        <begin position="1"/>
        <end position="22"/>
    </location>
</feature>
<dbReference type="Proteomes" id="UP000245711">
    <property type="component" value="Chromosome"/>
</dbReference>
<protein>
    <recommendedName>
        <fullName evidence="4">Lipoprotein</fullName>
    </recommendedName>
</protein>
<dbReference type="EMBL" id="CP021354">
    <property type="protein sequence ID" value="AWK75079.1"/>
    <property type="molecule type" value="Genomic_DNA"/>
</dbReference>
<sequence>MERMPRMCMTLAAVGAVTLASACGDSGTDSADATAGPSASAAAEAVPAGVAEQYETLEEEIAAEGGETDSGAWRVAYIVEPAEPWYEADGPGQRFREPAPGETHHIEIIPFEAATGRIVPNVPITLEVVAADGRVVETKPLNFYYSTFYHYANNFSVPDPGRYTLRAALGVPTFFRHAEAGEAPPMAEGVTVEFPDVELAQEN</sequence>
<dbReference type="Gene3D" id="2.60.40.2480">
    <property type="entry name" value="Periplasmic metal-binding protein Tp34-type"/>
    <property type="match status" value="1"/>
</dbReference>
<evidence type="ECO:0000313" key="3">
    <source>
        <dbReference type="Proteomes" id="UP000245711"/>
    </source>
</evidence>
<evidence type="ECO:0000313" key="2">
    <source>
        <dbReference type="EMBL" id="AWK75079.1"/>
    </source>
</evidence>